<proteinExistence type="predicted"/>
<evidence type="ECO:0000313" key="2">
    <source>
        <dbReference type="EnsemblMetazoa" id="GAUT024146-PA"/>
    </source>
</evidence>
<protein>
    <submittedName>
        <fullName evidence="2">Uncharacterized protein</fullName>
    </submittedName>
</protein>
<organism evidence="2 3">
    <name type="scientific">Glossina austeni</name>
    <name type="common">Savannah tsetse fly</name>
    <dbReference type="NCBI Taxonomy" id="7395"/>
    <lineage>
        <taxon>Eukaryota</taxon>
        <taxon>Metazoa</taxon>
        <taxon>Ecdysozoa</taxon>
        <taxon>Arthropoda</taxon>
        <taxon>Hexapoda</taxon>
        <taxon>Insecta</taxon>
        <taxon>Pterygota</taxon>
        <taxon>Neoptera</taxon>
        <taxon>Endopterygota</taxon>
        <taxon>Diptera</taxon>
        <taxon>Brachycera</taxon>
        <taxon>Muscomorpha</taxon>
        <taxon>Hippoboscoidea</taxon>
        <taxon>Glossinidae</taxon>
        <taxon>Glossina</taxon>
    </lineage>
</organism>
<sequence>MLWTMPCTIAFPKSIFSVKAFNIRGVIDFEALKSGQTVNGDLYCEQVDRPSHARCMYSAEALNINNNNNNHNHLEHHYYHSRHRQHQRKKGDHHNNWNANKSGNNNNNNNNK</sequence>
<accession>A0A1A9V331</accession>
<evidence type="ECO:0000256" key="1">
    <source>
        <dbReference type="SAM" id="MobiDB-lite"/>
    </source>
</evidence>
<feature type="region of interest" description="Disordered" evidence="1">
    <location>
        <begin position="67"/>
        <end position="112"/>
    </location>
</feature>
<evidence type="ECO:0000313" key="3">
    <source>
        <dbReference type="Proteomes" id="UP000078200"/>
    </source>
</evidence>
<feature type="compositionally biased region" description="Basic residues" evidence="1">
    <location>
        <begin position="79"/>
        <end position="92"/>
    </location>
</feature>
<dbReference type="EnsemblMetazoa" id="GAUT024146-RA">
    <property type="protein sequence ID" value="GAUT024146-PA"/>
    <property type="gene ID" value="GAUT024146"/>
</dbReference>
<keyword evidence="3" id="KW-1185">Reference proteome</keyword>
<dbReference type="Proteomes" id="UP000078200">
    <property type="component" value="Unassembled WGS sequence"/>
</dbReference>
<dbReference type="AlphaFoldDB" id="A0A1A9V331"/>
<name>A0A1A9V331_GLOAU</name>
<reference evidence="2" key="1">
    <citation type="submission" date="2020-05" db="UniProtKB">
        <authorList>
            <consortium name="EnsemblMetazoa"/>
        </authorList>
    </citation>
    <scope>IDENTIFICATION</scope>
    <source>
        <strain evidence="2">TTRI</strain>
    </source>
</reference>
<feature type="compositionally biased region" description="Low complexity" evidence="1">
    <location>
        <begin position="96"/>
        <end position="112"/>
    </location>
</feature>
<dbReference type="VEuPathDB" id="VectorBase:GAUT024146"/>